<dbReference type="GO" id="GO:0005524">
    <property type="term" value="F:ATP binding"/>
    <property type="evidence" value="ECO:0007669"/>
    <property type="project" value="UniProtKB-KW"/>
</dbReference>
<dbReference type="CDD" id="cd02165">
    <property type="entry name" value="NMNAT"/>
    <property type="match status" value="1"/>
</dbReference>
<evidence type="ECO:0000256" key="2">
    <source>
        <dbReference type="ARBA" id="ARBA00005019"/>
    </source>
</evidence>
<evidence type="ECO:0000256" key="9">
    <source>
        <dbReference type="ARBA" id="ARBA00048721"/>
    </source>
</evidence>
<keyword evidence="4 10" id="KW-0808">Transferase</keyword>
<dbReference type="PANTHER" id="PTHR39321">
    <property type="entry name" value="NICOTINATE-NUCLEOTIDE ADENYLYLTRANSFERASE-RELATED"/>
    <property type="match status" value="1"/>
</dbReference>
<dbReference type="EMBL" id="DTDR01000029">
    <property type="protein sequence ID" value="HGK63136.1"/>
    <property type="molecule type" value="Genomic_DNA"/>
</dbReference>
<gene>
    <name evidence="10 12" type="primary">nadD</name>
    <name evidence="12" type="ORF">ENU74_00830</name>
</gene>
<reference evidence="12" key="1">
    <citation type="journal article" date="2020" name="mSystems">
        <title>Genome- and Community-Level Interaction Insights into Carbon Utilization and Element Cycling Functions of Hydrothermarchaeota in Hydrothermal Sediment.</title>
        <authorList>
            <person name="Zhou Z."/>
            <person name="Liu Y."/>
            <person name="Xu W."/>
            <person name="Pan J."/>
            <person name="Luo Z.H."/>
            <person name="Li M."/>
        </authorList>
    </citation>
    <scope>NUCLEOTIDE SEQUENCE [LARGE SCALE GENOMIC DNA]</scope>
    <source>
        <strain evidence="12">SpSt-697</strain>
    </source>
</reference>
<evidence type="ECO:0000256" key="6">
    <source>
        <dbReference type="ARBA" id="ARBA00022741"/>
    </source>
</evidence>
<protein>
    <recommendedName>
        <fullName evidence="10">Probable nicotinate-nucleotide adenylyltransferase</fullName>
        <ecNumber evidence="10">2.7.7.18</ecNumber>
    </recommendedName>
    <alternativeName>
        <fullName evidence="10">Deamido-NAD(+) diphosphorylase</fullName>
    </alternativeName>
    <alternativeName>
        <fullName evidence="10">Deamido-NAD(+) pyrophosphorylase</fullName>
    </alternativeName>
    <alternativeName>
        <fullName evidence="10">Nicotinate mononucleotide adenylyltransferase</fullName>
        <shortName evidence="10">NaMN adenylyltransferase</shortName>
    </alternativeName>
</protein>
<evidence type="ECO:0000256" key="7">
    <source>
        <dbReference type="ARBA" id="ARBA00022840"/>
    </source>
</evidence>
<comment type="caution">
    <text evidence="12">The sequence shown here is derived from an EMBL/GenBank/DDBJ whole genome shotgun (WGS) entry which is preliminary data.</text>
</comment>
<evidence type="ECO:0000256" key="10">
    <source>
        <dbReference type="HAMAP-Rule" id="MF_00244"/>
    </source>
</evidence>
<name>A0A7V4E2A5_UNCW3</name>
<dbReference type="EC" id="2.7.7.18" evidence="10"/>
<dbReference type="GO" id="GO:0009435">
    <property type="term" value="P:NAD+ biosynthetic process"/>
    <property type="evidence" value="ECO:0007669"/>
    <property type="project" value="UniProtKB-UniRule"/>
</dbReference>
<evidence type="ECO:0000256" key="8">
    <source>
        <dbReference type="ARBA" id="ARBA00023027"/>
    </source>
</evidence>
<dbReference type="NCBIfam" id="TIGR00482">
    <property type="entry name" value="nicotinate (nicotinamide) nucleotide adenylyltransferase"/>
    <property type="match status" value="1"/>
</dbReference>
<evidence type="ECO:0000256" key="3">
    <source>
        <dbReference type="ARBA" id="ARBA00022642"/>
    </source>
</evidence>
<comment type="catalytic activity">
    <reaction evidence="9 10">
        <text>nicotinate beta-D-ribonucleotide + ATP + H(+) = deamido-NAD(+) + diphosphate</text>
        <dbReference type="Rhea" id="RHEA:22860"/>
        <dbReference type="ChEBI" id="CHEBI:15378"/>
        <dbReference type="ChEBI" id="CHEBI:30616"/>
        <dbReference type="ChEBI" id="CHEBI:33019"/>
        <dbReference type="ChEBI" id="CHEBI:57502"/>
        <dbReference type="ChEBI" id="CHEBI:58437"/>
        <dbReference type="EC" id="2.7.7.18"/>
    </reaction>
</comment>
<accession>A0A7V4E2A5</accession>
<dbReference type="UniPathway" id="UPA00253">
    <property type="reaction ID" value="UER00332"/>
</dbReference>
<evidence type="ECO:0000256" key="5">
    <source>
        <dbReference type="ARBA" id="ARBA00022695"/>
    </source>
</evidence>
<evidence type="ECO:0000256" key="4">
    <source>
        <dbReference type="ARBA" id="ARBA00022679"/>
    </source>
</evidence>
<dbReference type="AlphaFoldDB" id="A0A7V4E2A5"/>
<evidence type="ECO:0000259" key="11">
    <source>
        <dbReference type="Pfam" id="PF01467"/>
    </source>
</evidence>
<dbReference type="GO" id="GO:0004515">
    <property type="term" value="F:nicotinate-nucleotide adenylyltransferase activity"/>
    <property type="evidence" value="ECO:0007669"/>
    <property type="project" value="UniProtKB-UniRule"/>
</dbReference>
<dbReference type="SUPFAM" id="SSF52374">
    <property type="entry name" value="Nucleotidylyl transferase"/>
    <property type="match status" value="1"/>
</dbReference>
<dbReference type="NCBIfam" id="TIGR00125">
    <property type="entry name" value="cyt_tran_rel"/>
    <property type="match status" value="1"/>
</dbReference>
<proteinExistence type="inferred from homology"/>
<sequence length="198" mass="23362">MEKIGIFGGTFDPPHIGHLIIADEVLSLLSLSKMVFVPAYSPPHKTTTTPFEERLTMVRLAIENNEKFILSDIEKKIAEVYNIESSYSIYTIRELKKIYSQAELFFIIGSDQFLEFKNWHQPEEILKEVKIGVLLRYGYELAKEEKEQFEDKLIFLEVPQLAIKSSEIRERIRNNKPFKYFLPEKVYNYIKEKKLYLT</sequence>
<dbReference type="NCBIfam" id="NF000840">
    <property type="entry name" value="PRK00071.1-3"/>
    <property type="match status" value="1"/>
</dbReference>
<feature type="domain" description="Cytidyltransferase-like" evidence="11">
    <location>
        <begin position="6"/>
        <end position="171"/>
    </location>
</feature>
<organism evidence="12">
    <name type="scientific">candidate division WOR-3 bacterium</name>
    <dbReference type="NCBI Taxonomy" id="2052148"/>
    <lineage>
        <taxon>Bacteria</taxon>
        <taxon>Bacteria division WOR-3</taxon>
    </lineage>
</organism>
<dbReference type="InterPro" id="IPR005248">
    <property type="entry name" value="NadD/NMNAT"/>
</dbReference>
<keyword evidence="8 10" id="KW-0520">NAD</keyword>
<dbReference type="Gene3D" id="3.40.50.620">
    <property type="entry name" value="HUPs"/>
    <property type="match status" value="1"/>
</dbReference>
<dbReference type="HAMAP" id="MF_00244">
    <property type="entry name" value="NaMN_adenylyltr"/>
    <property type="match status" value="1"/>
</dbReference>
<evidence type="ECO:0000256" key="1">
    <source>
        <dbReference type="ARBA" id="ARBA00002324"/>
    </source>
</evidence>
<dbReference type="InterPro" id="IPR004821">
    <property type="entry name" value="Cyt_trans-like"/>
</dbReference>
<keyword evidence="5 10" id="KW-0548">Nucleotidyltransferase</keyword>
<dbReference type="InterPro" id="IPR014729">
    <property type="entry name" value="Rossmann-like_a/b/a_fold"/>
</dbReference>
<dbReference type="PANTHER" id="PTHR39321:SF3">
    <property type="entry name" value="PHOSPHOPANTETHEINE ADENYLYLTRANSFERASE"/>
    <property type="match status" value="1"/>
</dbReference>
<comment type="similarity">
    <text evidence="10">Belongs to the NadD family.</text>
</comment>
<comment type="pathway">
    <text evidence="2 10">Cofactor biosynthesis; NAD(+) biosynthesis; deamido-NAD(+) from nicotinate D-ribonucleotide: step 1/1.</text>
</comment>
<evidence type="ECO:0000313" key="12">
    <source>
        <dbReference type="EMBL" id="HGK63136.1"/>
    </source>
</evidence>
<keyword evidence="7 10" id="KW-0067">ATP-binding</keyword>
<keyword evidence="6 10" id="KW-0547">Nucleotide-binding</keyword>
<dbReference type="Pfam" id="PF01467">
    <property type="entry name" value="CTP_transf_like"/>
    <property type="match status" value="1"/>
</dbReference>
<keyword evidence="3 10" id="KW-0662">Pyridine nucleotide biosynthesis</keyword>
<comment type="function">
    <text evidence="1 10">Catalyzes the reversible adenylation of nicotinate mononucleotide (NaMN) to nicotinic acid adenine dinucleotide (NaAD).</text>
</comment>